<dbReference type="Proteomes" id="UP000239471">
    <property type="component" value="Unassembled WGS sequence"/>
</dbReference>
<evidence type="ECO:0000313" key="3">
    <source>
        <dbReference type="Proteomes" id="UP000239471"/>
    </source>
</evidence>
<dbReference type="InterPro" id="IPR029478">
    <property type="entry name" value="TM1586_NiRdase"/>
</dbReference>
<evidence type="ECO:0000259" key="1">
    <source>
        <dbReference type="Pfam" id="PF14512"/>
    </source>
</evidence>
<keyword evidence="3" id="KW-1185">Reference proteome</keyword>
<accession>A0A2T0BJ42</accession>
<gene>
    <name evidence="2" type="ORF">CLVI_05170</name>
</gene>
<dbReference type="GO" id="GO:0016491">
    <property type="term" value="F:oxidoreductase activity"/>
    <property type="evidence" value="ECO:0007669"/>
    <property type="project" value="InterPro"/>
</dbReference>
<name>A0A2T0BJ42_9CLOT</name>
<evidence type="ECO:0000313" key="2">
    <source>
        <dbReference type="EMBL" id="PRR83863.1"/>
    </source>
</evidence>
<comment type="caution">
    <text evidence="2">The sequence shown here is derived from an EMBL/GenBank/DDBJ whole genome shotgun (WGS) entry which is preliminary data.</text>
</comment>
<dbReference type="RefSeq" id="WP_106058557.1">
    <property type="nucleotide sequence ID" value="NZ_PVXQ01000004.1"/>
</dbReference>
<sequence>MMKQVLENVRLASSAVNKQPWRILKSGNDFYFFKIGKKNLEVEGYKNYKMDMGIAMCHFDLSCIEFGIKGKFIKTNTELKVESDDYKYVISWIQEN</sequence>
<dbReference type="Pfam" id="PF14512">
    <property type="entry name" value="TM1586_NiRdase"/>
    <property type="match status" value="1"/>
</dbReference>
<dbReference type="AlphaFoldDB" id="A0A2T0BJ42"/>
<protein>
    <recommendedName>
        <fullName evidence="1">Putative nitroreductase TM1586 domain-containing protein</fullName>
    </recommendedName>
</protein>
<dbReference type="InterPro" id="IPR000415">
    <property type="entry name" value="Nitroreductase-like"/>
</dbReference>
<dbReference type="SUPFAM" id="SSF55469">
    <property type="entry name" value="FMN-dependent nitroreductase-like"/>
    <property type="match status" value="1"/>
</dbReference>
<organism evidence="2 3">
    <name type="scientific">Clostridium vincentii</name>
    <dbReference type="NCBI Taxonomy" id="52704"/>
    <lineage>
        <taxon>Bacteria</taxon>
        <taxon>Bacillati</taxon>
        <taxon>Bacillota</taxon>
        <taxon>Clostridia</taxon>
        <taxon>Eubacteriales</taxon>
        <taxon>Clostridiaceae</taxon>
        <taxon>Clostridium</taxon>
    </lineage>
</organism>
<dbReference type="OrthoDB" id="9814075at2"/>
<reference evidence="2 3" key="1">
    <citation type="submission" date="2018-03" db="EMBL/GenBank/DDBJ databases">
        <title>Genome sequence of Clostridium vincentii DSM 10228.</title>
        <authorList>
            <person name="Poehlein A."/>
            <person name="Daniel R."/>
        </authorList>
    </citation>
    <scope>NUCLEOTIDE SEQUENCE [LARGE SCALE GENOMIC DNA]</scope>
    <source>
        <strain evidence="2 3">DSM 10228</strain>
    </source>
</reference>
<proteinExistence type="predicted"/>
<feature type="domain" description="Putative nitroreductase TM1586" evidence="1">
    <location>
        <begin position="2"/>
        <end position="62"/>
    </location>
</feature>
<dbReference type="EMBL" id="PVXQ01000004">
    <property type="protein sequence ID" value="PRR83863.1"/>
    <property type="molecule type" value="Genomic_DNA"/>
</dbReference>
<dbReference type="Gene3D" id="3.40.109.30">
    <property type="entry name" value="putative nitroreductase (tm1586), domain 2"/>
    <property type="match status" value="1"/>
</dbReference>